<dbReference type="PANTHER" id="PTHR30121">
    <property type="entry name" value="UNCHARACTERIZED PROTEIN YJGR-RELATED"/>
    <property type="match status" value="1"/>
</dbReference>
<dbReference type="PANTHER" id="PTHR30121:SF6">
    <property type="entry name" value="SLR6007 PROTEIN"/>
    <property type="match status" value="1"/>
</dbReference>
<dbReference type="AlphaFoldDB" id="A0A3D8P3F5"/>
<organism evidence="1 2">
    <name type="scientific">Ammonifex thiophilus</name>
    <dbReference type="NCBI Taxonomy" id="444093"/>
    <lineage>
        <taxon>Bacteria</taxon>
        <taxon>Bacillati</taxon>
        <taxon>Bacillota</taxon>
        <taxon>Clostridia</taxon>
        <taxon>Thermoanaerobacterales</taxon>
        <taxon>Thermoanaerobacteraceae</taxon>
        <taxon>Ammonifex</taxon>
    </lineage>
</organism>
<dbReference type="InterPro" id="IPR051162">
    <property type="entry name" value="T4SS_component"/>
</dbReference>
<dbReference type="Proteomes" id="UP000256329">
    <property type="component" value="Unassembled WGS sequence"/>
</dbReference>
<dbReference type="EMBL" id="QSLN01000015">
    <property type="protein sequence ID" value="RDV81776.1"/>
    <property type="molecule type" value="Genomic_DNA"/>
</dbReference>
<comment type="caution">
    <text evidence="1">The sequence shown here is derived from an EMBL/GenBank/DDBJ whole genome shotgun (WGS) entry which is preliminary data.</text>
</comment>
<accession>A0A3D8P3F5</accession>
<protein>
    <recommendedName>
        <fullName evidence="3">DUF87 domain-containing protein</fullName>
    </recommendedName>
</protein>
<evidence type="ECO:0000313" key="1">
    <source>
        <dbReference type="EMBL" id="RDV81776.1"/>
    </source>
</evidence>
<dbReference type="Pfam" id="PF12846">
    <property type="entry name" value="AAA_10"/>
    <property type="match status" value="1"/>
</dbReference>
<dbReference type="InterPro" id="IPR027417">
    <property type="entry name" value="P-loop_NTPase"/>
</dbReference>
<dbReference type="OrthoDB" id="1647424at2"/>
<evidence type="ECO:0008006" key="3">
    <source>
        <dbReference type="Google" id="ProtNLM"/>
    </source>
</evidence>
<evidence type="ECO:0000313" key="2">
    <source>
        <dbReference type="Proteomes" id="UP000256329"/>
    </source>
</evidence>
<sequence>MLEFPVRYVHRNILFTRTGEVFALYRLNGVSYAYLPEDHKREEVMRFYAFLHGFRGRGQLLYLTEELWVDVAGYMRPLPLSGDPAVRGEAQRHVESAVWEMAGRAQRRRVYLCLQLLAGSGKTDLVFSLKEVRDLLLERLAAVRKPGRVPESALRAALLAEEEIFNHSRSFVNIERAGLADLEFIVKRCVRHYGPLPPVLPGGEEEGVPLSENSLLVLSDGAVFDPKLRYMKVSWFGDSGEEESVYQTFLTFADVPRNLPLTGHEWLFRLESTVGFPVDAVVHFRLESPEKAARKVQVRKKRLKEQLQEHYIGQGEAPLKEEWAAAAAGGLEAKLEEGMPLMEFAVVLAVAGPDLNEVRARARTVAQLYKASTGFRVGVPPGDMLRCAGAFFPGARFGRFLPRVHADPGYLASAAPFGVVDVGDGEGFFIGWASPGRTPVFYLPGRAMQRGSGLIACVGTQGGGKSMLAKLIAYLCALCGARVFIVDPKNEMGVWSALPFPVRRVELTPGGRLRLNPFRLSRDPHRAASLVKDFLDVLLESHREETASRRLVLNHAVQRVMSLPERERSMIALLRAVDDIAGMPPGGAVGDEELREARVCSRLLRLCQDNAVGAMLFGSDLGGGVLDFSGGGEQVTVVSMHGLPLPRAQASADDPYLRMSESERIAVAVLFLVAAAAREALFSERPERLKVLLVDEAYHLLRVPIGERLLNDLALMSRSFNIVPILIAQNPSEFGPKIRNNTGYVFAFRLKDRSEIEEACAMLGIPCADETVDALRGFGEEGREGWCFMRDPDFRVAEVHVRPMPEYLLEVFDTRPGRFQAAK</sequence>
<gene>
    <name evidence="1" type="ORF">DXX99_08730</name>
</gene>
<proteinExistence type="predicted"/>
<name>A0A3D8P3F5_9THEO</name>
<dbReference type="SUPFAM" id="SSF52540">
    <property type="entry name" value="P-loop containing nucleoside triphosphate hydrolases"/>
    <property type="match status" value="1"/>
</dbReference>
<dbReference type="RefSeq" id="WP_115793105.1">
    <property type="nucleotide sequence ID" value="NZ_QSLN01000015.1"/>
</dbReference>
<dbReference type="Gene3D" id="3.40.50.300">
    <property type="entry name" value="P-loop containing nucleotide triphosphate hydrolases"/>
    <property type="match status" value="2"/>
</dbReference>
<keyword evidence="2" id="KW-1185">Reference proteome</keyword>
<reference evidence="1 2" key="1">
    <citation type="submission" date="2018-08" db="EMBL/GenBank/DDBJ databases">
        <title>Form III RuBisCO-mediated autotrophy in Thermodesulfobium bacteria.</title>
        <authorList>
            <person name="Toshchakov S.V."/>
            <person name="Kublanov I.V."/>
            <person name="Frolov E."/>
            <person name="Bonch-Osmolovskaya E.A."/>
            <person name="Tourova T.P."/>
            <person name="Chernych N.A."/>
            <person name="Lebedinsky A.V."/>
        </authorList>
    </citation>
    <scope>NUCLEOTIDE SEQUENCE [LARGE SCALE GENOMIC DNA]</scope>
    <source>
        <strain evidence="1 2">SR</strain>
    </source>
</reference>
<dbReference type="Gene3D" id="1.10.8.730">
    <property type="match status" value="1"/>
</dbReference>